<protein>
    <submittedName>
        <fullName evidence="1">Uncharacterized protein</fullName>
    </submittedName>
</protein>
<name>A0AAV7TIW3_PLEWA</name>
<keyword evidence="2" id="KW-1185">Reference proteome</keyword>
<evidence type="ECO:0000313" key="1">
    <source>
        <dbReference type="EMBL" id="KAJ1176538.1"/>
    </source>
</evidence>
<gene>
    <name evidence="1" type="ORF">NDU88_001816</name>
</gene>
<dbReference type="Proteomes" id="UP001066276">
    <property type="component" value="Chromosome 3_2"/>
</dbReference>
<evidence type="ECO:0000313" key="2">
    <source>
        <dbReference type="Proteomes" id="UP001066276"/>
    </source>
</evidence>
<comment type="caution">
    <text evidence="1">The sequence shown here is derived from an EMBL/GenBank/DDBJ whole genome shotgun (WGS) entry which is preliminary data.</text>
</comment>
<proteinExistence type="predicted"/>
<accession>A0AAV7TIW3</accession>
<sequence length="110" mass="11414">MASLWTSPPTVRSTQASGSLLVVVSYGIRDPAWSSLCISVAVAGVSLSMVSRESISLSDEDAMGLKIPPSSKRASSLAARKFSSGSLASDPEMLPAQCWTVSAMIGPAHM</sequence>
<dbReference type="AlphaFoldDB" id="A0AAV7TIW3"/>
<reference evidence="1" key="1">
    <citation type="journal article" date="2022" name="bioRxiv">
        <title>Sequencing and chromosome-scale assembly of the giantPleurodeles waltlgenome.</title>
        <authorList>
            <person name="Brown T."/>
            <person name="Elewa A."/>
            <person name="Iarovenko S."/>
            <person name="Subramanian E."/>
            <person name="Araus A.J."/>
            <person name="Petzold A."/>
            <person name="Susuki M."/>
            <person name="Suzuki K.-i.T."/>
            <person name="Hayashi T."/>
            <person name="Toyoda A."/>
            <person name="Oliveira C."/>
            <person name="Osipova E."/>
            <person name="Leigh N.D."/>
            <person name="Simon A."/>
            <person name="Yun M.H."/>
        </authorList>
    </citation>
    <scope>NUCLEOTIDE SEQUENCE</scope>
    <source>
        <strain evidence="1">20211129_DDA</strain>
        <tissue evidence="1">Liver</tissue>
    </source>
</reference>
<organism evidence="1 2">
    <name type="scientific">Pleurodeles waltl</name>
    <name type="common">Iberian ribbed newt</name>
    <dbReference type="NCBI Taxonomy" id="8319"/>
    <lineage>
        <taxon>Eukaryota</taxon>
        <taxon>Metazoa</taxon>
        <taxon>Chordata</taxon>
        <taxon>Craniata</taxon>
        <taxon>Vertebrata</taxon>
        <taxon>Euteleostomi</taxon>
        <taxon>Amphibia</taxon>
        <taxon>Batrachia</taxon>
        <taxon>Caudata</taxon>
        <taxon>Salamandroidea</taxon>
        <taxon>Salamandridae</taxon>
        <taxon>Pleurodelinae</taxon>
        <taxon>Pleurodeles</taxon>
    </lineage>
</organism>
<dbReference type="EMBL" id="JANPWB010000006">
    <property type="protein sequence ID" value="KAJ1176538.1"/>
    <property type="molecule type" value="Genomic_DNA"/>
</dbReference>